<keyword evidence="1" id="KW-1133">Transmembrane helix</keyword>
<protein>
    <submittedName>
        <fullName evidence="2">Uncharacterized protein</fullName>
    </submittedName>
</protein>
<evidence type="ECO:0000313" key="2">
    <source>
        <dbReference type="EMBL" id="ADP77160.1"/>
    </source>
</evidence>
<name>E3GXX8_METFV</name>
<dbReference type="STRING" id="523846.Mfer_0358"/>
<keyword evidence="3" id="KW-1185">Reference proteome</keyword>
<evidence type="ECO:0000256" key="1">
    <source>
        <dbReference type="SAM" id="Phobius"/>
    </source>
</evidence>
<organism evidence="2 3">
    <name type="scientific">Methanothermus fervidus (strain ATCC 43054 / DSM 2088 / JCM 10308 / V24 S)</name>
    <dbReference type="NCBI Taxonomy" id="523846"/>
    <lineage>
        <taxon>Archaea</taxon>
        <taxon>Methanobacteriati</taxon>
        <taxon>Methanobacteriota</taxon>
        <taxon>Methanomada group</taxon>
        <taxon>Methanobacteria</taxon>
        <taxon>Methanobacteriales</taxon>
        <taxon>Methanothermaceae</taxon>
        <taxon>Methanothermus</taxon>
    </lineage>
</organism>
<keyword evidence="1" id="KW-0812">Transmembrane</keyword>
<proteinExistence type="predicted"/>
<keyword evidence="1" id="KW-0472">Membrane</keyword>
<feature type="transmembrane region" description="Helical" evidence="1">
    <location>
        <begin position="6"/>
        <end position="27"/>
    </location>
</feature>
<sequence length="127" mass="14296">MEDKGYIFTIDAILSLLILFIFISTICNIKMPVFYESNADEILSTMANCPSPYNSTLEKVCFYLDSNDKENAKRVCECFFRKNFPGLSYKLIVDNGSEVLASSGTLNDTDSAIRNFGSHTFYLLLNA</sequence>
<dbReference type="HOGENOM" id="CLU_1965610_0_0_2"/>
<reference evidence="2 3" key="1">
    <citation type="journal article" date="2010" name="Stand. Genomic Sci.">
        <title>Complete genome sequence of Methanothermus fervidus type strain (V24S).</title>
        <authorList>
            <person name="Anderson I."/>
            <person name="Djao O.D."/>
            <person name="Misra M."/>
            <person name="Chertkov O."/>
            <person name="Nolan M."/>
            <person name="Lucas S."/>
            <person name="Lapidus A."/>
            <person name="Del Rio T.G."/>
            <person name="Tice H."/>
            <person name="Cheng J.F."/>
            <person name="Tapia R."/>
            <person name="Han C."/>
            <person name="Goodwin L."/>
            <person name="Pitluck S."/>
            <person name="Liolios K."/>
            <person name="Ivanova N."/>
            <person name="Mavromatis K."/>
            <person name="Mikhailova N."/>
            <person name="Pati A."/>
            <person name="Brambilla E."/>
            <person name="Chen A."/>
            <person name="Palaniappan K."/>
            <person name="Land M."/>
            <person name="Hauser L."/>
            <person name="Chang Y.J."/>
            <person name="Jeffries C.D."/>
            <person name="Sikorski J."/>
            <person name="Spring S."/>
            <person name="Rohde M."/>
            <person name="Eichinger K."/>
            <person name="Huber H."/>
            <person name="Wirth R."/>
            <person name="Goker M."/>
            <person name="Detter J.C."/>
            <person name="Woyke T."/>
            <person name="Bristow J."/>
            <person name="Eisen J.A."/>
            <person name="Markowitz V."/>
            <person name="Hugenholtz P."/>
            <person name="Klenk H.P."/>
            <person name="Kyrpides N.C."/>
        </authorList>
    </citation>
    <scope>NUCLEOTIDE SEQUENCE [LARGE SCALE GENOMIC DNA]</scope>
    <source>
        <strain evidence="3">ATCC 43054 / DSM 2088 / JCM 10308 / V24 S</strain>
    </source>
</reference>
<dbReference type="Proteomes" id="UP000002315">
    <property type="component" value="Chromosome"/>
</dbReference>
<accession>E3GXX8</accession>
<gene>
    <name evidence="2" type="ordered locus">Mfer_0358</name>
</gene>
<dbReference type="KEGG" id="mfv:Mfer_0358"/>
<dbReference type="AlphaFoldDB" id="E3GXX8"/>
<evidence type="ECO:0000313" key="3">
    <source>
        <dbReference type="Proteomes" id="UP000002315"/>
    </source>
</evidence>
<dbReference type="OrthoDB" id="80949at2157"/>
<dbReference type="EMBL" id="CP002278">
    <property type="protein sequence ID" value="ADP77160.1"/>
    <property type="molecule type" value="Genomic_DNA"/>
</dbReference>